<proteinExistence type="predicted"/>
<accession>A0A4V6YXY2</accession>
<organism evidence="1 2">
    <name type="scientific">Serratia rubidaea</name>
    <name type="common">Serratia marinorubra</name>
    <dbReference type="NCBI Taxonomy" id="61652"/>
    <lineage>
        <taxon>Bacteria</taxon>
        <taxon>Pseudomonadati</taxon>
        <taxon>Pseudomonadota</taxon>
        <taxon>Gammaproteobacteria</taxon>
        <taxon>Enterobacterales</taxon>
        <taxon>Yersiniaceae</taxon>
        <taxon>Serratia</taxon>
    </lineage>
</organism>
<reference evidence="1 2" key="1">
    <citation type="submission" date="2019-05" db="EMBL/GenBank/DDBJ databases">
        <authorList>
            <consortium name="Pathogen Informatics"/>
        </authorList>
    </citation>
    <scope>NUCLEOTIDE SEQUENCE [LARGE SCALE GENOMIC DNA]</scope>
    <source>
        <strain evidence="1 2">NCTC12971</strain>
    </source>
</reference>
<sequence length="117" mass="13724">MKKLYFLKYGSDKSKEEISELLDNKWDITCSEHDSSYFGVYLSYSGLYADKLTITDNYILASEEWLDEENKHFNTLVKVSFINGKNADKLSRYKFLKSSFKQMDILSLISDECLEEE</sequence>
<dbReference type="AlphaFoldDB" id="A0A4V6YXY2"/>
<dbReference type="EMBL" id="LR590463">
    <property type="protein sequence ID" value="VTP67403.1"/>
    <property type="molecule type" value="Genomic_DNA"/>
</dbReference>
<evidence type="ECO:0000313" key="1">
    <source>
        <dbReference type="EMBL" id="VTP67403.1"/>
    </source>
</evidence>
<dbReference type="RefSeq" id="WP_015961931.1">
    <property type="nucleotide sequence ID" value="NZ_CAMIPJ010000008.1"/>
</dbReference>
<gene>
    <name evidence="1" type="ORF">NCTC12971_05090</name>
</gene>
<name>A0A4V6YXY2_SERRU</name>
<evidence type="ECO:0000313" key="2">
    <source>
        <dbReference type="Proteomes" id="UP000307968"/>
    </source>
</evidence>
<dbReference type="GeneID" id="61762900"/>
<dbReference type="Proteomes" id="UP000307968">
    <property type="component" value="Chromosome"/>
</dbReference>
<protein>
    <submittedName>
        <fullName evidence="1">Uncharacterized protein</fullName>
    </submittedName>
</protein>